<proteinExistence type="predicted"/>
<reference evidence="3" key="1">
    <citation type="journal article" date="2019" name="Int. J. Syst. Evol. Microbiol.">
        <title>The Global Catalogue of Microorganisms (GCM) 10K type strain sequencing project: providing services to taxonomists for standard genome sequencing and annotation.</title>
        <authorList>
            <consortium name="The Broad Institute Genomics Platform"/>
            <consortium name="The Broad Institute Genome Sequencing Center for Infectious Disease"/>
            <person name="Wu L."/>
            <person name="Ma J."/>
        </authorList>
    </citation>
    <scope>NUCLEOTIDE SEQUENCE [LARGE SCALE GENOMIC DNA]</scope>
    <source>
        <strain evidence="3">NBRC 108728</strain>
    </source>
</reference>
<evidence type="ECO:0000313" key="3">
    <source>
        <dbReference type="Proteomes" id="UP001321486"/>
    </source>
</evidence>
<feature type="region of interest" description="Disordered" evidence="1">
    <location>
        <begin position="1"/>
        <end position="43"/>
    </location>
</feature>
<gene>
    <name evidence="2" type="ORF">GCM10025867_45330</name>
</gene>
<name>A0ABM8GV02_9MICO</name>
<keyword evidence="3" id="KW-1185">Reference proteome</keyword>
<sequence length="633" mass="69415">MLMPAATKPRAKKAPANAPKAAAKPDAKTPPKAPAKAPATPKPMSTAAFVRAAKSGTLREDVKAAVLYLADSRRAFRRGTLPPQLKPQLDKAAPGWLTLSPRELDDGWALRNGVQPPSWDHDYLTLAREGRLASVGADADNWLTLQRALLSVHQGAGTDKVLDEALPGWVNPLTAEQLDQITAENPDDRAKAARRVKRLADLDRAAVRSDLDSDSYLAAAAEGRLASLPTGNRWLNDQRHRLATGDLTKKRAASYDKAIPGWRDHNAADLDTDARLRAVEAGTAQIEPKSLFERRIVEVSKGWPLEPITGPAKSWLHEQGVKLRREQLTETRKRALDDSIPGWRSEMPSIIRAARSARTSEGTARRAPYIAAASDGRLSKKSTASRAWLIRERELDSLGLLPADVKAQYDSIMPLWRSASPSQLDADWRDVYVTDASVVDEAASAPEVADGRDQHYLTLAKDARLGSDKYSTQWLMVTRAAASGGYLSEDLHAALDLIAPRWRRDNVNTLDRDRRVLLAAVEKAPDRHYLALARRAQLATDAGAKAWLDHAKQLDKQAQLPFDVSVALDEIAAGWRKLNPAGVDAAVVAARTPVEPPTLPELMTRLFDTRMLKRTDPFAAAWLAHVKRAEARA</sequence>
<dbReference type="Proteomes" id="UP001321486">
    <property type="component" value="Plasmid pNBRC108728a"/>
</dbReference>
<evidence type="ECO:0000313" key="2">
    <source>
        <dbReference type="EMBL" id="BDZ52292.1"/>
    </source>
</evidence>
<feature type="compositionally biased region" description="Low complexity" evidence="1">
    <location>
        <begin position="34"/>
        <end position="43"/>
    </location>
</feature>
<dbReference type="EMBL" id="AP027733">
    <property type="protein sequence ID" value="BDZ52292.1"/>
    <property type="molecule type" value="Genomic_DNA"/>
</dbReference>
<accession>A0ABM8GV02</accession>
<geneLocation type="plasmid" evidence="2 3">
    <name>pNBRC108728a</name>
</geneLocation>
<evidence type="ECO:0000256" key="1">
    <source>
        <dbReference type="SAM" id="MobiDB-lite"/>
    </source>
</evidence>
<protein>
    <submittedName>
        <fullName evidence="2">Uncharacterized protein</fullName>
    </submittedName>
</protein>
<organism evidence="2 3">
    <name type="scientific">Frondihabitans sucicola</name>
    <dbReference type="NCBI Taxonomy" id="1268041"/>
    <lineage>
        <taxon>Bacteria</taxon>
        <taxon>Bacillati</taxon>
        <taxon>Actinomycetota</taxon>
        <taxon>Actinomycetes</taxon>
        <taxon>Micrococcales</taxon>
        <taxon>Microbacteriaceae</taxon>
        <taxon>Frondihabitans</taxon>
    </lineage>
</organism>
<feature type="compositionally biased region" description="Low complexity" evidence="1">
    <location>
        <begin position="1"/>
        <end position="22"/>
    </location>
</feature>
<keyword evidence="2" id="KW-0614">Plasmid</keyword>